<feature type="transmembrane region" description="Helical" evidence="7">
    <location>
        <begin position="219"/>
        <end position="243"/>
    </location>
</feature>
<feature type="transmembrane region" description="Helical" evidence="7">
    <location>
        <begin position="174"/>
        <end position="198"/>
    </location>
</feature>
<organism evidence="9 10">
    <name type="scientific">Xanthobacter tagetidis</name>
    <dbReference type="NCBI Taxonomy" id="60216"/>
    <lineage>
        <taxon>Bacteria</taxon>
        <taxon>Pseudomonadati</taxon>
        <taxon>Pseudomonadota</taxon>
        <taxon>Alphaproteobacteria</taxon>
        <taxon>Hyphomicrobiales</taxon>
        <taxon>Xanthobacteraceae</taxon>
        <taxon>Xanthobacter</taxon>
    </lineage>
</organism>
<dbReference type="OrthoDB" id="7912926at2"/>
<evidence type="ECO:0000256" key="5">
    <source>
        <dbReference type="ARBA" id="ARBA00022989"/>
    </source>
</evidence>
<dbReference type="AlphaFoldDB" id="A0A3L7AKP3"/>
<comment type="subunit">
    <text evidence="7">The complex comprises the extracytoplasmic solute receptor protein and the two transmembrane proteins.</text>
</comment>
<keyword evidence="7" id="KW-0813">Transport</keyword>
<evidence type="ECO:0000256" key="7">
    <source>
        <dbReference type="RuleBase" id="RU369079"/>
    </source>
</evidence>
<feature type="transmembrane region" description="Helical" evidence="7">
    <location>
        <begin position="249"/>
        <end position="267"/>
    </location>
</feature>
<keyword evidence="2" id="KW-1003">Cell membrane</keyword>
<dbReference type="Proteomes" id="UP000269692">
    <property type="component" value="Unassembled WGS sequence"/>
</dbReference>
<dbReference type="PANTHER" id="PTHR33362:SF5">
    <property type="entry name" value="C4-DICARBOXYLATE TRAP TRANSPORTER LARGE PERMEASE PROTEIN DCTM"/>
    <property type="match status" value="1"/>
</dbReference>
<evidence type="ECO:0000256" key="2">
    <source>
        <dbReference type="ARBA" id="ARBA00022475"/>
    </source>
</evidence>
<name>A0A3L7AKP3_9HYPH</name>
<evidence type="ECO:0000313" key="10">
    <source>
        <dbReference type="Proteomes" id="UP000269692"/>
    </source>
</evidence>
<keyword evidence="6 7" id="KW-0472">Membrane</keyword>
<dbReference type="InterPro" id="IPR010656">
    <property type="entry name" value="DctM"/>
</dbReference>
<dbReference type="GO" id="GO:0005886">
    <property type="term" value="C:plasma membrane"/>
    <property type="evidence" value="ECO:0007669"/>
    <property type="project" value="UniProtKB-SubCell"/>
</dbReference>
<keyword evidence="10" id="KW-1185">Reference proteome</keyword>
<feature type="domain" description="TRAP C4-dicarboxylate transport system permease DctM subunit" evidence="8">
    <location>
        <begin position="12"/>
        <end position="426"/>
    </location>
</feature>
<dbReference type="EMBL" id="RCTF01000002">
    <property type="protein sequence ID" value="RLP80989.1"/>
    <property type="molecule type" value="Genomic_DNA"/>
</dbReference>
<feature type="transmembrane region" description="Helical" evidence="7">
    <location>
        <begin position="279"/>
        <end position="300"/>
    </location>
</feature>
<proteinExistence type="inferred from homology"/>
<comment type="caution">
    <text evidence="9">The sequence shown here is derived from an EMBL/GenBank/DDBJ whole genome shotgun (WGS) entry which is preliminary data.</text>
</comment>
<evidence type="ECO:0000256" key="6">
    <source>
        <dbReference type="ARBA" id="ARBA00023136"/>
    </source>
</evidence>
<feature type="transmembrane region" description="Helical" evidence="7">
    <location>
        <begin position="141"/>
        <end position="168"/>
    </location>
</feature>
<keyword evidence="4 7" id="KW-0812">Transmembrane</keyword>
<gene>
    <name evidence="9" type="ORF">D9R14_03025</name>
</gene>
<dbReference type="RefSeq" id="WP_121621840.1">
    <property type="nucleotide sequence ID" value="NZ_JACIIW010000003.1"/>
</dbReference>
<evidence type="ECO:0000256" key="1">
    <source>
        <dbReference type="ARBA" id="ARBA00004429"/>
    </source>
</evidence>
<evidence type="ECO:0000259" key="8">
    <source>
        <dbReference type="Pfam" id="PF06808"/>
    </source>
</evidence>
<dbReference type="Pfam" id="PF06808">
    <property type="entry name" value="DctM"/>
    <property type="match status" value="1"/>
</dbReference>
<reference evidence="9 10" key="1">
    <citation type="submission" date="2018-10" db="EMBL/GenBank/DDBJ databases">
        <title>Xanthobacter tagetidis genome sequencing and assembly.</title>
        <authorList>
            <person name="Maclea K.S."/>
            <person name="Goen A.E."/>
            <person name="Fatima S.A."/>
        </authorList>
    </citation>
    <scope>NUCLEOTIDE SEQUENCE [LARGE SCALE GENOMIC DNA]</scope>
    <source>
        <strain evidence="9 10">ATCC 700314</strain>
    </source>
</reference>
<dbReference type="PANTHER" id="PTHR33362">
    <property type="entry name" value="SIALIC ACID TRAP TRANSPORTER PERMEASE PROTEIN SIAT-RELATED"/>
    <property type="match status" value="1"/>
</dbReference>
<protein>
    <recommendedName>
        <fullName evidence="7">TRAP transporter large permease protein</fullName>
    </recommendedName>
</protein>
<accession>A0A3L7AKP3</accession>
<feature type="transmembrane region" description="Helical" evidence="7">
    <location>
        <begin position="99"/>
        <end position="129"/>
    </location>
</feature>
<dbReference type="InterPro" id="IPR004681">
    <property type="entry name" value="TRAP_DctM"/>
</dbReference>
<feature type="transmembrane region" description="Helical" evidence="7">
    <location>
        <begin position="57"/>
        <end position="79"/>
    </location>
</feature>
<comment type="function">
    <text evidence="7">Part of the tripartite ATP-independent periplasmic (TRAP) transport system.</text>
</comment>
<feature type="transmembrane region" description="Helical" evidence="7">
    <location>
        <begin position="320"/>
        <end position="350"/>
    </location>
</feature>
<comment type="similarity">
    <text evidence="7">Belongs to the TRAP transporter large permease family.</text>
</comment>
<evidence type="ECO:0000256" key="3">
    <source>
        <dbReference type="ARBA" id="ARBA00022519"/>
    </source>
</evidence>
<feature type="transmembrane region" description="Helical" evidence="7">
    <location>
        <begin position="362"/>
        <end position="388"/>
    </location>
</feature>
<feature type="transmembrane region" description="Helical" evidence="7">
    <location>
        <begin position="408"/>
        <end position="430"/>
    </location>
</feature>
<comment type="subcellular location">
    <subcellularLocation>
        <location evidence="1 7">Cell inner membrane</location>
        <topology evidence="1 7">Multi-pass membrane protein</topology>
    </subcellularLocation>
</comment>
<dbReference type="GO" id="GO:0022857">
    <property type="term" value="F:transmembrane transporter activity"/>
    <property type="evidence" value="ECO:0007669"/>
    <property type="project" value="UniProtKB-UniRule"/>
</dbReference>
<keyword evidence="5 7" id="KW-1133">Transmembrane helix</keyword>
<sequence length="435" mass="45749">MSSITVGILAIAILLLMLAVRVPIAFALASVSVVGMLVIRGPAAALSVLAEQPYNFIAHWSLSAVPMFILMGTVAYHGGLTQSLYRAARLWLSALPGGLAVASTAACAMFAAASGSSVATASAMGRIAIPEMLRYRYDPGLATGAVAAAGTLGSLIPPSILMVLYAIFAEVSVSQALVAGVIPGILSAIMFATMIAIRCKLNPSLAPPIEEEVSWADRWAVLAAVWPLPVLVLAVIGSMYVGVFTATEAAAGGALMTFVIVALRGGLNWKVIKESVVESVNSTATILFIALGGFLLSRFMAVSGLPAYVAHVVDGMELHWLSIIIGASVVYIILGMFLDSIGIMLLTLPIMLPVLEAARLDLIWFGVLVIKYLEIGLVTPPVGLNVFVIKSVVGKTVPLETIFKGVMWFIATDIITLILLISFPQISLFLPNIMK</sequence>
<evidence type="ECO:0000256" key="4">
    <source>
        <dbReference type="ARBA" id="ARBA00022692"/>
    </source>
</evidence>
<dbReference type="PIRSF" id="PIRSF006066">
    <property type="entry name" value="HI0050"/>
    <property type="match status" value="1"/>
</dbReference>
<keyword evidence="3 7" id="KW-0997">Cell inner membrane</keyword>
<dbReference type="NCBIfam" id="TIGR00786">
    <property type="entry name" value="dctM"/>
    <property type="match status" value="1"/>
</dbReference>
<comment type="caution">
    <text evidence="7">Lacks conserved residue(s) required for the propagation of feature annotation.</text>
</comment>
<evidence type="ECO:0000313" key="9">
    <source>
        <dbReference type="EMBL" id="RLP80989.1"/>
    </source>
</evidence>